<dbReference type="PROSITE" id="PS00059">
    <property type="entry name" value="ADH_ZINC"/>
    <property type="match status" value="1"/>
</dbReference>
<dbReference type="InterPro" id="IPR002328">
    <property type="entry name" value="ADH_Zn_CS"/>
</dbReference>
<dbReference type="InterPro" id="IPR013149">
    <property type="entry name" value="ADH-like_C"/>
</dbReference>
<dbReference type="Pfam" id="PF00107">
    <property type="entry name" value="ADH_zinc_N"/>
    <property type="match status" value="1"/>
</dbReference>
<comment type="cofactor">
    <cofactor evidence="1 5">
        <name>Zn(2+)</name>
        <dbReference type="ChEBI" id="CHEBI:29105"/>
    </cofactor>
</comment>
<dbReference type="SUPFAM" id="SSF51735">
    <property type="entry name" value="NAD(P)-binding Rossmann-fold domains"/>
    <property type="match status" value="1"/>
</dbReference>
<reference evidence="8" key="1">
    <citation type="journal article" date="2015" name="Genome Announc.">
        <title>Draft whole-genome sequence of the biocontrol agent Trichoderma harzianum T6776.</title>
        <authorList>
            <person name="Baroncelli R."/>
            <person name="Piaggeschi G."/>
            <person name="Fiorini L."/>
            <person name="Bertolini E."/>
            <person name="Zapparata A."/>
            <person name="Pe M.E."/>
            <person name="Sarrocco S."/>
            <person name="Vannacci G."/>
        </authorList>
    </citation>
    <scope>NUCLEOTIDE SEQUENCE [LARGE SCALE GENOMIC DNA]</scope>
    <source>
        <strain evidence="8">T6776</strain>
    </source>
</reference>
<keyword evidence="3 5" id="KW-0862">Zinc</keyword>
<dbReference type="CDD" id="cd05283">
    <property type="entry name" value="CAD1"/>
    <property type="match status" value="1"/>
</dbReference>
<accession>A0A0F9XST0</accession>
<dbReference type="AlphaFoldDB" id="A0A0F9XST0"/>
<dbReference type="SMART" id="SM00829">
    <property type="entry name" value="PKS_ER"/>
    <property type="match status" value="1"/>
</dbReference>
<evidence type="ECO:0000256" key="4">
    <source>
        <dbReference type="ARBA" id="ARBA00023002"/>
    </source>
</evidence>
<evidence type="ECO:0000256" key="2">
    <source>
        <dbReference type="ARBA" id="ARBA00022723"/>
    </source>
</evidence>
<evidence type="ECO:0000313" key="8">
    <source>
        <dbReference type="Proteomes" id="UP000034112"/>
    </source>
</evidence>
<dbReference type="Gene3D" id="3.40.50.720">
    <property type="entry name" value="NAD(P)-binding Rossmann-like Domain"/>
    <property type="match status" value="1"/>
</dbReference>
<dbReference type="PANTHER" id="PTHR42683">
    <property type="entry name" value="ALDEHYDE REDUCTASE"/>
    <property type="match status" value="1"/>
</dbReference>
<dbReference type="InterPro" id="IPR011032">
    <property type="entry name" value="GroES-like_sf"/>
</dbReference>
<evidence type="ECO:0000256" key="3">
    <source>
        <dbReference type="ARBA" id="ARBA00022833"/>
    </source>
</evidence>
<dbReference type="InterPro" id="IPR013154">
    <property type="entry name" value="ADH-like_N"/>
</dbReference>
<comment type="caution">
    <text evidence="7">The sequence shown here is derived from an EMBL/GenBank/DDBJ whole genome shotgun (WGS) entry which is preliminary data.</text>
</comment>
<keyword evidence="2 5" id="KW-0479">Metal-binding</keyword>
<gene>
    <name evidence="7" type="ORF">THAR02_04743</name>
</gene>
<dbReference type="SUPFAM" id="SSF50129">
    <property type="entry name" value="GroES-like"/>
    <property type="match status" value="1"/>
</dbReference>
<evidence type="ECO:0000256" key="1">
    <source>
        <dbReference type="ARBA" id="ARBA00001947"/>
    </source>
</evidence>
<dbReference type="InterPro" id="IPR047109">
    <property type="entry name" value="CAD-like"/>
</dbReference>
<evidence type="ECO:0000313" key="7">
    <source>
        <dbReference type="EMBL" id="KKP03173.1"/>
    </source>
</evidence>
<comment type="similarity">
    <text evidence="5">Belongs to the zinc-containing alcohol dehydrogenase family.</text>
</comment>
<dbReference type="OMA" id="SGMCFTD"/>
<name>A0A0F9XST0_TRIHA</name>
<feature type="domain" description="Enoyl reductase (ER)" evidence="6">
    <location>
        <begin position="9"/>
        <end position="330"/>
    </location>
</feature>
<dbReference type="Gene3D" id="3.90.180.10">
    <property type="entry name" value="Medium-chain alcohol dehydrogenases, catalytic domain"/>
    <property type="match status" value="1"/>
</dbReference>
<dbReference type="OrthoDB" id="1879366at2759"/>
<dbReference type="InterPro" id="IPR036291">
    <property type="entry name" value="NAD(P)-bd_dom_sf"/>
</dbReference>
<dbReference type="EMBL" id="JOKZ01000121">
    <property type="protein sequence ID" value="KKP03173.1"/>
    <property type="molecule type" value="Genomic_DNA"/>
</dbReference>
<evidence type="ECO:0000256" key="5">
    <source>
        <dbReference type="RuleBase" id="RU361277"/>
    </source>
</evidence>
<protein>
    <recommendedName>
        <fullName evidence="6">Enoyl reductase (ER) domain-containing protein</fullName>
    </recommendedName>
</protein>
<dbReference type="Pfam" id="PF08240">
    <property type="entry name" value="ADH_N"/>
    <property type="match status" value="1"/>
</dbReference>
<evidence type="ECO:0000259" key="6">
    <source>
        <dbReference type="SMART" id="SM00829"/>
    </source>
</evidence>
<organism evidence="7 8">
    <name type="scientific">Trichoderma harzianum</name>
    <name type="common">Hypocrea lixii</name>
    <dbReference type="NCBI Taxonomy" id="5544"/>
    <lineage>
        <taxon>Eukaryota</taxon>
        <taxon>Fungi</taxon>
        <taxon>Dikarya</taxon>
        <taxon>Ascomycota</taxon>
        <taxon>Pezizomycotina</taxon>
        <taxon>Sordariomycetes</taxon>
        <taxon>Hypocreomycetidae</taxon>
        <taxon>Hypocreales</taxon>
        <taxon>Hypocreaceae</taxon>
        <taxon>Trichoderma</taxon>
    </lineage>
</organism>
<keyword evidence="4" id="KW-0560">Oxidoreductase</keyword>
<proteinExistence type="inferred from homology"/>
<dbReference type="InterPro" id="IPR020843">
    <property type="entry name" value="ER"/>
</dbReference>
<sequence length="335" mass="36625">MTTFTVYTGAKDGHVKPNNATKPEQLTGDQVFLRITASGMCFTDVHYKHGESALGHEGVGVVEETGPNVTYLKKGDRVGWGYQTDNCGHCLDCLQGQEIFCKERVLYGDAEAMNRGSFASHALVREAFLHPIPDDMTDEDAAPLQCAGATVFTALHDVNSNDTVGIMGVGGLGHIAIQFAAKLGCRVVVLSGSDSKKNDATKLGAHRFVAMNNGNVDQQLGDWKISRLLVTTSAQPSWDKVLPMLSTRARIYPLSVSSDNLEIPYMPLIMSGITIHGSLVASRHIHRKMLEFAALHKIKPVIERFEMSEDGINKAFERLEAGKVQYRVVLLPTQQ</sequence>
<dbReference type="Proteomes" id="UP000034112">
    <property type="component" value="Unassembled WGS sequence"/>
</dbReference>
<dbReference type="GO" id="GO:0016616">
    <property type="term" value="F:oxidoreductase activity, acting on the CH-OH group of donors, NAD or NADP as acceptor"/>
    <property type="evidence" value="ECO:0007669"/>
    <property type="project" value="InterPro"/>
</dbReference>
<dbReference type="FunFam" id="3.40.50.720:FF:000022">
    <property type="entry name" value="Cinnamyl alcohol dehydrogenase"/>
    <property type="match status" value="1"/>
</dbReference>
<dbReference type="GO" id="GO:0008270">
    <property type="term" value="F:zinc ion binding"/>
    <property type="evidence" value="ECO:0007669"/>
    <property type="project" value="InterPro"/>
</dbReference>